<dbReference type="Pfam" id="PF03029">
    <property type="entry name" value="ATP_bind_1"/>
    <property type="match status" value="1"/>
</dbReference>
<comment type="subunit">
    <text evidence="8">Binds to RNA polymerase II (RNAPII).</text>
</comment>
<dbReference type="OrthoDB" id="5839at2759"/>
<reference evidence="10" key="3">
    <citation type="submission" date="2016-03" db="UniProtKB">
        <authorList>
            <consortium name="EnsemblProtists"/>
        </authorList>
    </citation>
    <scope>IDENTIFICATION</scope>
</reference>
<keyword evidence="6 8" id="KW-0378">Hydrolase</keyword>
<evidence type="ECO:0000256" key="3">
    <source>
        <dbReference type="ARBA" id="ARBA00005290"/>
    </source>
</evidence>
<evidence type="ECO:0000256" key="8">
    <source>
        <dbReference type="RuleBase" id="RU365059"/>
    </source>
</evidence>
<keyword evidence="11" id="KW-1185">Reference proteome</keyword>
<dbReference type="InterPro" id="IPR004130">
    <property type="entry name" value="Gpn"/>
</dbReference>
<evidence type="ECO:0000256" key="5">
    <source>
        <dbReference type="ARBA" id="ARBA00022741"/>
    </source>
</evidence>
<comment type="similarity">
    <text evidence="3 8">Belongs to the GPN-loop GTPase family.</text>
</comment>
<dbReference type="GeneID" id="17294223"/>
<keyword evidence="7 8" id="KW-0342">GTP-binding</keyword>
<comment type="function">
    <text evidence="8">Small GTPase required for proper nuclear import of RNA polymerase II and III (RNAPII and RNAPIII). May act at an RNAP assembly step prior to nuclear import.</text>
</comment>
<evidence type="ECO:0000256" key="7">
    <source>
        <dbReference type="ARBA" id="ARBA00023134"/>
    </source>
</evidence>
<dbReference type="HOGENOM" id="CLU_037460_0_0_1"/>
<evidence type="ECO:0000256" key="6">
    <source>
        <dbReference type="ARBA" id="ARBA00022801"/>
    </source>
</evidence>
<gene>
    <name evidence="9" type="ORF">GUITHDRAFT_89664</name>
</gene>
<dbReference type="InterPro" id="IPR030228">
    <property type="entry name" value="Gpn3"/>
</dbReference>
<organism evidence="9">
    <name type="scientific">Guillardia theta (strain CCMP2712)</name>
    <name type="common">Cryptophyte</name>
    <dbReference type="NCBI Taxonomy" id="905079"/>
    <lineage>
        <taxon>Eukaryota</taxon>
        <taxon>Cryptophyceae</taxon>
        <taxon>Pyrenomonadales</taxon>
        <taxon>Geminigeraceae</taxon>
        <taxon>Guillardia</taxon>
    </lineage>
</organism>
<proteinExistence type="inferred from homology"/>
<dbReference type="Gene3D" id="3.40.50.300">
    <property type="entry name" value="P-loop containing nucleotide triphosphate hydrolases"/>
    <property type="match status" value="1"/>
</dbReference>
<dbReference type="PANTHER" id="PTHR21231">
    <property type="entry name" value="XPA-BINDING PROTEIN 1-RELATED"/>
    <property type="match status" value="1"/>
</dbReference>
<dbReference type="OMA" id="LYTHMTV"/>
<dbReference type="FunFam" id="3.40.50.300:FF:000616">
    <property type="entry name" value="GPN-loop GTPase 3"/>
    <property type="match status" value="1"/>
</dbReference>
<keyword evidence="5 8" id="KW-0547">Nucleotide-binding</keyword>
<reference evidence="11" key="2">
    <citation type="submission" date="2012-11" db="EMBL/GenBank/DDBJ databases">
        <authorList>
            <person name="Kuo A."/>
            <person name="Curtis B.A."/>
            <person name="Tanifuji G."/>
            <person name="Burki F."/>
            <person name="Gruber A."/>
            <person name="Irimia M."/>
            <person name="Maruyama S."/>
            <person name="Arias M.C."/>
            <person name="Ball S.G."/>
            <person name="Gile G.H."/>
            <person name="Hirakawa Y."/>
            <person name="Hopkins J.F."/>
            <person name="Rensing S.A."/>
            <person name="Schmutz J."/>
            <person name="Symeonidi A."/>
            <person name="Elias M."/>
            <person name="Eveleigh R.J."/>
            <person name="Herman E.K."/>
            <person name="Klute M.J."/>
            <person name="Nakayama T."/>
            <person name="Obornik M."/>
            <person name="Reyes-Prieto A."/>
            <person name="Armbrust E.V."/>
            <person name="Aves S.J."/>
            <person name="Beiko R.G."/>
            <person name="Coutinho P."/>
            <person name="Dacks J.B."/>
            <person name="Durnford D.G."/>
            <person name="Fast N.M."/>
            <person name="Green B.R."/>
            <person name="Grisdale C."/>
            <person name="Hempe F."/>
            <person name="Henrissat B."/>
            <person name="Hoppner M.P."/>
            <person name="Ishida K.-I."/>
            <person name="Kim E."/>
            <person name="Koreny L."/>
            <person name="Kroth P.G."/>
            <person name="Liu Y."/>
            <person name="Malik S.-B."/>
            <person name="Maier U.G."/>
            <person name="McRose D."/>
            <person name="Mock T."/>
            <person name="Neilson J.A."/>
            <person name="Onodera N.T."/>
            <person name="Poole A.M."/>
            <person name="Pritham E.J."/>
            <person name="Richards T.A."/>
            <person name="Rocap G."/>
            <person name="Roy S.W."/>
            <person name="Sarai C."/>
            <person name="Schaack S."/>
            <person name="Shirato S."/>
            <person name="Slamovits C.H."/>
            <person name="Spencer D.F."/>
            <person name="Suzuki S."/>
            <person name="Worden A.Z."/>
            <person name="Zauner S."/>
            <person name="Barry K."/>
            <person name="Bell C."/>
            <person name="Bharti A.K."/>
            <person name="Crow J.A."/>
            <person name="Grimwood J."/>
            <person name="Kramer R."/>
            <person name="Lindquist E."/>
            <person name="Lucas S."/>
            <person name="Salamov A."/>
            <person name="McFadden G.I."/>
            <person name="Lane C.E."/>
            <person name="Keeling P.J."/>
            <person name="Gray M.W."/>
            <person name="Grigoriev I.V."/>
            <person name="Archibald J.M."/>
        </authorList>
    </citation>
    <scope>NUCLEOTIDE SEQUENCE</scope>
    <source>
        <strain evidence="11">CCMP2712</strain>
    </source>
</reference>
<dbReference type="EMBL" id="JH993058">
    <property type="protein sequence ID" value="EKX37535.1"/>
    <property type="molecule type" value="Genomic_DNA"/>
</dbReference>
<dbReference type="CDD" id="cd17872">
    <property type="entry name" value="GPN3"/>
    <property type="match status" value="1"/>
</dbReference>
<comment type="function">
    <text evidence="1">Small GTPase required for proper localization of RNA polymerase II (RNAPII). May act at an RNAP assembly step prior to nuclear import.</text>
</comment>
<dbReference type="Proteomes" id="UP000011087">
    <property type="component" value="Unassembled WGS sequence"/>
</dbReference>
<evidence type="ECO:0000313" key="9">
    <source>
        <dbReference type="EMBL" id="EKX37535.1"/>
    </source>
</evidence>
<reference evidence="9 11" key="1">
    <citation type="journal article" date="2012" name="Nature">
        <title>Algal genomes reveal evolutionary mosaicism and the fate of nucleomorphs.</title>
        <authorList>
            <consortium name="DOE Joint Genome Institute"/>
            <person name="Curtis B.A."/>
            <person name="Tanifuji G."/>
            <person name="Burki F."/>
            <person name="Gruber A."/>
            <person name="Irimia M."/>
            <person name="Maruyama S."/>
            <person name="Arias M.C."/>
            <person name="Ball S.G."/>
            <person name="Gile G.H."/>
            <person name="Hirakawa Y."/>
            <person name="Hopkins J.F."/>
            <person name="Kuo A."/>
            <person name="Rensing S.A."/>
            <person name="Schmutz J."/>
            <person name="Symeonidi A."/>
            <person name="Elias M."/>
            <person name="Eveleigh R.J."/>
            <person name="Herman E.K."/>
            <person name="Klute M.J."/>
            <person name="Nakayama T."/>
            <person name="Obornik M."/>
            <person name="Reyes-Prieto A."/>
            <person name="Armbrust E.V."/>
            <person name="Aves S.J."/>
            <person name="Beiko R.G."/>
            <person name="Coutinho P."/>
            <person name="Dacks J.B."/>
            <person name="Durnford D.G."/>
            <person name="Fast N.M."/>
            <person name="Green B.R."/>
            <person name="Grisdale C.J."/>
            <person name="Hempel F."/>
            <person name="Henrissat B."/>
            <person name="Hoppner M.P."/>
            <person name="Ishida K."/>
            <person name="Kim E."/>
            <person name="Koreny L."/>
            <person name="Kroth P.G."/>
            <person name="Liu Y."/>
            <person name="Malik S.B."/>
            <person name="Maier U.G."/>
            <person name="McRose D."/>
            <person name="Mock T."/>
            <person name="Neilson J.A."/>
            <person name="Onodera N.T."/>
            <person name="Poole A.M."/>
            <person name="Pritham E.J."/>
            <person name="Richards T.A."/>
            <person name="Rocap G."/>
            <person name="Roy S.W."/>
            <person name="Sarai C."/>
            <person name="Schaack S."/>
            <person name="Shirato S."/>
            <person name="Slamovits C.H."/>
            <person name="Spencer D.F."/>
            <person name="Suzuki S."/>
            <person name="Worden A.Z."/>
            <person name="Zauner S."/>
            <person name="Barry K."/>
            <person name="Bell C."/>
            <person name="Bharti A.K."/>
            <person name="Crow J.A."/>
            <person name="Grimwood J."/>
            <person name="Kramer R."/>
            <person name="Lindquist E."/>
            <person name="Lucas S."/>
            <person name="Salamov A."/>
            <person name="McFadden G.I."/>
            <person name="Lane C.E."/>
            <person name="Keeling P.J."/>
            <person name="Gray M.W."/>
            <person name="Grigoriev I.V."/>
            <person name="Archibald J.M."/>
        </authorList>
    </citation>
    <scope>NUCLEOTIDE SEQUENCE</scope>
    <source>
        <strain evidence="9 11">CCMP2712</strain>
    </source>
</reference>
<dbReference type="PaxDb" id="55529-EKX37535"/>
<name>L1INZ1_GUITC</name>
<dbReference type="AlphaFoldDB" id="L1INZ1"/>
<evidence type="ECO:0000313" key="10">
    <source>
        <dbReference type="EnsemblProtists" id="EKX37535"/>
    </source>
</evidence>
<evidence type="ECO:0000313" key="11">
    <source>
        <dbReference type="Proteomes" id="UP000011087"/>
    </source>
</evidence>
<evidence type="ECO:0000256" key="1">
    <source>
        <dbReference type="ARBA" id="ARBA00002411"/>
    </source>
</evidence>
<dbReference type="STRING" id="905079.L1INZ1"/>
<evidence type="ECO:0000256" key="4">
    <source>
        <dbReference type="ARBA" id="ARBA00014587"/>
    </source>
</evidence>
<dbReference type="EnsemblProtists" id="EKX37535">
    <property type="protein sequence ID" value="EKX37535"/>
    <property type="gene ID" value="GUITHDRAFT_89664"/>
</dbReference>
<dbReference type="SUPFAM" id="SSF52540">
    <property type="entry name" value="P-loop containing nucleoside triphosphate hydrolases"/>
    <property type="match status" value="1"/>
</dbReference>
<protein>
    <recommendedName>
        <fullName evidence="4 8">GPN-loop GTPase 3</fullName>
    </recommendedName>
</protein>
<comment type="subcellular location">
    <subcellularLocation>
        <location evidence="2">Plastid</location>
        <location evidence="2">Chloroplast</location>
    </subcellularLocation>
</comment>
<dbReference type="InterPro" id="IPR027417">
    <property type="entry name" value="P-loop_NTPase"/>
</dbReference>
<dbReference type="PANTHER" id="PTHR21231:SF7">
    <property type="entry name" value="GPN-LOOP GTPASE 3"/>
    <property type="match status" value="1"/>
</dbReference>
<dbReference type="RefSeq" id="XP_005824515.1">
    <property type="nucleotide sequence ID" value="XM_005824458.1"/>
</dbReference>
<sequence>MRHVQLVMGPAGCGKSTYCHTMYEHGLASKRSFQIVNLDPAAEHFKYPVTVDVRELISLDDVMEELDYGPNGGLVYAFEYLDENLEWLREQLGDSDDDYFIMDCPGQIELYSHVPVMKNLVQALQRWGFMVCGVYVIDSQFIADPGKFISGCLACLSAMVQLEIPHVNVLTKMDLVRKKRSFMEKFYQPDIDELIADLNADSNPAMYKLNQAMGSLLDDYSLVGFLPLNIYDPDSVIFVLSHIDNAIQYG</sequence>
<dbReference type="KEGG" id="gtt:GUITHDRAFT_89664"/>
<dbReference type="eggNOG" id="KOG1534">
    <property type="taxonomic scope" value="Eukaryota"/>
</dbReference>
<evidence type="ECO:0000256" key="2">
    <source>
        <dbReference type="ARBA" id="ARBA00004229"/>
    </source>
</evidence>
<dbReference type="GO" id="GO:0009507">
    <property type="term" value="C:chloroplast"/>
    <property type="evidence" value="ECO:0007669"/>
    <property type="project" value="UniProtKB-SubCell"/>
</dbReference>
<accession>L1INZ1</accession>
<dbReference type="GO" id="GO:0003924">
    <property type="term" value="F:GTPase activity"/>
    <property type="evidence" value="ECO:0007669"/>
    <property type="project" value="TreeGrafter"/>
</dbReference>
<dbReference type="GO" id="GO:0005525">
    <property type="term" value="F:GTP binding"/>
    <property type="evidence" value="ECO:0007669"/>
    <property type="project" value="UniProtKB-KW"/>
</dbReference>